<dbReference type="GO" id="GO:0016020">
    <property type="term" value="C:membrane"/>
    <property type="evidence" value="ECO:0007669"/>
    <property type="project" value="InterPro"/>
</dbReference>
<dbReference type="PANTHER" id="PTHR15451">
    <property type="entry name" value="ERGOSTEROL BIOSYNTHETIC PROTEIN 28-RELATED"/>
    <property type="match status" value="1"/>
</dbReference>
<evidence type="ECO:0000313" key="1">
    <source>
        <dbReference type="EMBL" id="ONM31448.1"/>
    </source>
</evidence>
<dbReference type="IntAct" id="A0A1D6MR22">
    <property type="interactions" value="1"/>
</dbReference>
<name>A0A1D6MR22_MAIZE</name>
<dbReference type="Pfam" id="PF03694">
    <property type="entry name" value="Erg28"/>
    <property type="match status" value="1"/>
</dbReference>
<dbReference type="AlphaFoldDB" id="A0A1D6MR22"/>
<reference evidence="1" key="1">
    <citation type="submission" date="2015-12" db="EMBL/GenBank/DDBJ databases">
        <title>Update maize B73 reference genome by single molecule sequencing technologies.</title>
        <authorList>
            <consortium name="Maize Genome Sequencing Project"/>
            <person name="Ware D."/>
        </authorList>
    </citation>
    <scope>NUCLEOTIDE SEQUENCE [LARGE SCALE GENOMIC DNA]</scope>
    <source>
        <tissue evidence="1">Seedling</tissue>
    </source>
</reference>
<accession>A0A1D6MR22</accession>
<protein>
    <submittedName>
        <fullName evidence="1">Ergosterol biosynthetic protein 28</fullName>
    </submittedName>
</protein>
<dbReference type="STRING" id="4577.A0A1D6MR22"/>
<dbReference type="EMBL" id="CM007649">
    <property type="protein sequence ID" value="ONM31448.1"/>
    <property type="molecule type" value="Genomic_DNA"/>
</dbReference>
<sequence length="181" mass="19674">MERSNTTLALRPSRTVSSILAWTLLPRVPKASMAVPLKLKKRGMPALGWWLMAVGSLRSAFTWSCFFGSASLCSATYSEIQVTGVHGRTVAVWTLLSCTLCFLCAFNLSSKPLYAATFLSIVYAIGHLSVECVVYHTISAASLAPFTFITVTTMCLDAASVELGWPQPPSRSVYFQATMTC</sequence>
<dbReference type="InterPro" id="IPR005352">
    <property type="entry name" value="Erg28"/>
</dbReference>
<gene>
    <name evidence="1" type="ORF">ZEAMMB73_Zm00001d040493</name>
</gene>
<dbReference type="InParanoid" id="A0A1D6MR22"/>
<proteinExistence type="predicted"/>
<organism evidence="1">
    <name type="scientific">Zea mays</name>
    <name type="common">Maize</name>
    <dbReference type="NCBI Taxonomy" id="4577"/>
    <lineage>
        <taxon>Eukaryota</taxon>
        <taxon>Viridiplantae</taxon>
        <taxon>Streptophyta</taxon>
        <taxon>Embryophyta</taxon>
        <taxon>Tracheophyta</taxon>
        <taxon>Spermatophyta</taxon>
        <taxon>Magnoliopsida</taxon>
        <taxon>Liliopsida</taxon>
        <taxon>Poales</taxon>
        <taxon>Poaceae</taxon>
        <taxon>PACMAD clade</taxon>
        <taxon>Panicoideae</taxon>
        <taxon>Andropogonodae</taxon>
        <taxon>Andropogoneae</taxon>
        <taxon>Tripsacinae</taxon>
        <taxon>Zea</taxon>
    </lineage>
</organism>
<dbReference type="PANTHER" id="PTHR15451:SF20">
    <property type="entry name" value="ERGOSTEROL BIOSYNTHETIC PROTEIN 28"/>
    <property type="match status" value="1"/>
</dbReference>